<organism evidence="20 21">
    <name type="scientific">Wujia chipingensis</name>
    <dbReference type="NCBI Taxonomy" id="2763670"/>
    <lineage>
        <taxon>Bacteria</taxon>
        <taxon>Bacillati</taxon>
        <taxon>Bacillota</taxon>
        <taxon>Clostridia</taxon>
        <taxon>Lachnospirales</taxon>
        <taxon>Lachnospiraceae</taxon>
        <taxon>Wujia</taxon>
    </lineage>
</organism>
<evidence type="ECO:0000256" key="2">
    <source>
        <dbReference type="ARBA" id="ARBA00004651"/>
    </source>
</evidence>
<evidence type="ECO:0000256" key="14">
    <source>
        <dbReference type="ARBA" id="ARBA00025228"/>
    </source>
</evidence>
<evidence type="ECO:0000256" key="9">
    <source>
        <dbReference type="ARBA" id="ARBA00022679"/>
    </source>
</evidence>
<comment type="pathway">
    <text evidence="3 19">Cofactor biosynthesis; adenosylcobalamin biosynthesis; adenosylcobalamin from cob(II)yrinate a,c-diamide: step 7/7.</text>
</comment>
<evidence type="ECO:0000256" key="4">
    <source>
        <dbReference type="ARBA" id="ARBA00010561"/>
    </source>
</evidence>
<protein>
    <recommendedName>
        <fullName evidence="6 19">Adenosylcobinamide-GDP ribazoletransferase</fullName>
        <ecNumber evidence="5 19">2.7.8.26</ecNumber>
    </recommendedName>
    <alternativeName>
        <fullName evidence="16 19">Cobalamin synthase</fullName>
    </alternativeName>
    <alternativeName>
        <fullName evidence="15 19">Cobalamin-5'-phosphate synthase</fullName>
    </alternativeName>
</protein>
<comment type="similarity">
    <text evidence="4 19">Belongs to the CobS family.</text>
</comment>
<feature type="transmembrane region" description="Helical" evidence="19">
    <location>
        <begin position="26"/>
        <end position="52"/>
    </location>
</feature>
<keyword evidence="12 19" id="KW-1133">Transmembrane helix</keyword>
<comment type="cofactor">
    <cofactor evidence="1 19">
        <name>Mg(2+)</name>
        <dbReference type="ChEBI" id="CHEBI:18420"/>
    </cofactor>
</comment>
<keyword evidence="7 19" id="KW-1003">Cell membrane</keyword>
<evidence type="ECO:0000256" key="3">
    <source>
        <dbReference type="ARBA" id="ARBA00004663"/>
    </source>
</evidence>
<dbReference type="KEGG" id="wcp:H9Q76_12895"/>
<dbReference type="AlphaFoldDB" id="A0A7G9FM07"/>
<feature type="transmembrane region" description="Helical" evidence="19">
    <location>
        <begin position="64"/>
        <end position="87"/>
    </location>
</feature>
<evidence type="ECO:0000256" key="12">
    <source>
        <dbReference type="ARBA" id="ARBA00022989"/>
    </source>
</evidence>
<evidence type="ECO:0000256" key="17">
    <source>
        <dbReference type="ARBA" id="ARBA00048623"/>
    </source>
</evidence>
<name>A0A7G9FM07_9FIRM</name>
<keyword evidence="10 19" id="KW-0812">Transmembrane</keyword>
<evidence type="ECO:0000256" key="13">
    <source>
        <dbReference type="ARBA" id="ARBA00023136"/>
    </source>
</evidence>
<reference evidence="20 21" key="1">
    <citation type="submission" date="2020-08" db="EMBL/GenBank/DDBJ databases">
        <authorList>
            <person name="Liu C."/>
            <person name="Sun Q."/>
        </authorList>
    </citation>
    <scope>NUCLEOTIDE SEQUENCE [LARGE SCALE GENOMIC DNA]</scope>
    <source>
        <strain evidence="20 21">NSJ-4</strain>
    </source>
</reference>
<dbReference type="Pfam" id="PF02654">
    <property type="entry name" value="CobS"/>
    <property type="match status" value="1"/>
</dbReference>
<evidence type="ECO:0000256" key="8">
    <source>
        <dbReference type="ARBA" id="ARBA00022573"/>
    </source>
</evidence>
<comment type="catalytic activity">
    <reaction evidence="18 19">
        <text>alpha-ribazole 5'-phosphate + adenosylcob(III)inamide-GDP = adenosylcob(III)alamin 5'-phosphate + GMP + H(+)</text>
        <dbReference type="Rhea" id="RHEA:23560"/>
        <dbReference type="ChEBI" id="CHEBI:15378"/>
        <dbReference type="ChEBI" id="CHEBI:57918"/>
        <dbReference type="ChEBI" id="CHEBI:58115"/>
        <dbReference type="ChEBI" id="CHEBI:60487"/>
        <dbReference type="ChEBI" id="CHEBI:60493"/>
        <dbReference type="EC" id="2.7.8.26"/>
    </reaction>
</comment>
<dbReference type="Proteomes" id="UP000515819">
    <property type="component" value="Chromosome"/>
</dbReference>
<keyword evidence="9 19" id="KW-0808">Transferase</keyword>
<evidence type="ECO:0000256" key="15">
    <source>
        <dbReference type="ARBA" id="ARBA00032605"/>
    </source>
</evidence>
<dbReference type="PANTHER" id="PTHR34148">
    <property type="entry name" value="ADENOSYLCOBINAMIDE-GDP RIBAZOLETRANSFERASE"/>
    <property type="match status" value="1"/>
</dbReference>
<comment type="catalytic activity">
    <reaction evidence="17 19">
        <text>alpha-ribazole + adenosylcob(III)inamide-GDP = adenosylcob(III)alamin + GMP + H(+)</text>
        <dbReference type="Rhea" id="RHEA:16049"/>
        <dbReference type="ChEBI" id="CHEBI:10329"/>
        <dbReference type="ChEBI" id="CHEBI:15378"/>
        <dbReference type="ChEBI" id="CHEBI:18408"/>
        <dbReference type="ChEBI" id="CHEBI:58115"/>
        <dbReference type="ChEBI" id="CHEBI:60487"/>
        <dbReference type="EC" id="2.7.8.26"/>
    </reaction>
</comment>
<dbReference type="GO" id="GO:0051073">
    <property type="term" value="F:adenosylcobinamide-GDP ribazoletransferase activity"/>
    <property type="evidence" value="ECO:0007669"/>
    <property type="project" value="UniProtKB-UniRule"/>
</dbReference>
<dbReference type="GO" id="GO:0008818">
    <property type="term" value="F:cobalamin 5'-phosphate synthase activity"/>
    <property type="evidence" value="ECO:0007669"/>
    <property type="project" value="UniProtKB-UniRule"/>
</dbReference>
<proteinExistence type="inferred from homology"/>
<evidence type="ECO:0000256" key="10">
    <source>
        <dbReference type="ARBA" id="ARBA00022692"/>
    </source>
</evidence>
<dbReference type="HAMAP" id="MF_00719">
    <property type="entry name" value="CobS"/>
    <property type="match status" value="1"/>
</dbReference>
<dbReference type="UniPathway" id="UPA00148">
    <property type="reaction ID" value="UER00238"/>
</dbReference>
<feature type="transmembrane region" description="Helical" evidence="19">
    <location>
        <begin position="197"/>
        <end position="230"/>
    </location>
</feature>
<evidence type="ECO:0000256" key="11">
    <source>
        <dbReference type="ARBA" id="ARBA00022842"/>
    </source>
</evidence>
<sequence length="273" mass="30260">MMKAILIAFSTYSKIPMPHFKWDPKALQYSMCAFPLVGAVIGAGEFAIWYLFGFLLQWSEVFTAALLTIFPILITGGIHMDGFLDTVDAKSSYKSKEEKLQILKDPHTGAFAIIRGCLYFLIYFGCMAEVVHALNREIQSGTQSGAPAHAMRLMGVFAAGFVLERALSGLSVLTFQKAKKEGMLADTARLVNNRSKVIMFVWLIACIAAGCVIQPVAALVVAGIAILMFFYYRFMSYRTFGGITGDLAGYFLQMCELWMLIGTVVLVHVIERR</sequence>
<keyword evidence="21" id="KW-1185">Reference proteome</keyword>
<accession>A0A7G9FM07</accession>
<comment type="function">
    <text evidence="14 19">Joins adenosylcobinamide-GDP and alpha-ribazole to generate adenosylcobalamin (Ado-cobalamin). Also synthesizes adenosylcobalamin 5'-phosphate from adenosylcobinamide-GDP and alpha-ribazole 5'-phosphate.</text>
</comment>
<comment type="subcellular location">
    <subcellularLocation>
        <location evidence="2 19">Cell membrane</location>
        <topology evidence="2 19">Multi-pass membrane protein</topology>
    </subcellularLocation>
</comment>
<evidence type="ECO:0000313" key="21">
    <source>
        <dbReference type="Proteomes" id="UP000515819"/>
    </source>
</evidence>
<keyword evidence="8 19" id="KW-0169">Cobalamin biosynthesis</keyword>
<feature type="transmembrane region" description="Helical" evidence="19">
    <location>
        <begin position="154"/>
        <end position="176"/>
    </location>
</feature>
<gene>
    <name evidence="19" type="primary">cobS</name>
    <name evidence="20" type="ORF">H9Q76_12895</name>
</gene>
<dbReference type="EMBL" id="CP060632">
    <property type="protein sequence ID" value="QNL99588.1"/>
    <property type="molecule type" value="Genomic_DNA"/>
</dbReference>
<evidence type="ECO:0000313" key="20">
    <source>
        <dbReference type="EMBL" id="QNL99588.1"/>
    </source>
</evidence>
<dbReference type="PANTHER" id="PTHR34148:SF1">
    <property type="entry name" value="ADENOSYLCOBINAMIDE-GDP RIBAZOLETRANSFERASE"/>
    <property type="match status" value="1"/>
</dbReference>
<evidence type="ECO:0000256" key="16">
    <source>
        <dbReference type="ARBA" id="ARBA00032853"/>
    </source>
</evidence>
<keyword evidence="13 19" id="KW-0472">Membrane</keyword>
<evidence type="ECO:0000256" key="7">
    <source>
        <dbReference type="ARBA" id="ARBA00022475"/>
    </source>
</evidence>
<dbReference type="GO" id="GO:0005886">
    <property type="term" value="C:plasma membrane"/>
    <property type="evidence" value="ECO:0007669"/>
    <property type="project" value="UniProtKB-SubCell"/>
</dbReference>
<dbReference type="GO" id="GO:0009236">
    <property type="term" value="P:cobalamin biosynthetic process"/>
    <property type="evidence" value="ECO:0007669"/>
    <property type="project" value="UniProtKB-UniRule"/>
</dbReference>
<feature type="transmembrane region" description="Helical" evidence="19">
    <location>
        <begin position="108"/>
        <end position="134"/>
    </location>
</feature>
<keyword evidence="11 19" id="KW-0460">Magnesium</keyword>
<evidence type="ECO:0000256" key="1">
    <source>
        <dbReference type="ARBA" id="ARBA00001946"/>
    </source>
</evidence>
<dbReference type="InterPro" id="IPR003805">
    <property type="entry name" value="CobS"/>
</dbReference>
<evidence type="ECO:0000256" key="6">
    <source>
        <dbReference type="ARBA" id="ARBA00015850"/>
    </source>
</evidence>
<dbReference type="EC" id="2.7.8.26" evidence="5 19"/>
<feature type="transmembrane region" description="Helical" evidence="19">
    <location>
        <begin position="250"/>
        <end position="270"/>
    </location>
</feature>
<dbReference type="RefSeq" id="WP_249321280.1">
    <property type="nucleotide sequence ID" value="NZ_CP060632.1"/>
</dbReference>
<evidence type="ECO:0000256" key="5">
    <source>
        <dbReference type="ARBA" id="ARBA00013200"/>
    </source>
</evidence>
<evidence type="ECO:0000256" key="18">
    <source>
        <dbReference type="ARBA" id="ARBA00049504"/>
    </source>
</evidence>
<evidence type="ECO:0000256" key="19">
    <source>
        <dbReference type="HAMAP-Rule" id="MF_00719"/>
    </source>
</evidence>